<dbReference type="EMBL" id="JATAAI010000021">
    <property type="protein sequence ID" value="KAK1738255.1"/>
    <property type="molecule type" value="Genomic_DNA"/>
</dbReference>
<evidence type="ECO:0000313" key="2">
    <source>
        <dbReference type="EMBL" id="KAK1738255.1"/>
    </source>
</evidence>
<comment type="caution">
    <text evidence="2">The sequence shown here is derived from an EMBL/GenBank/DDBJ whole genome shotgun (WGS) entry which is preliminary data.</text>
</comment>
<evidence type="ECO:0000313" key="3">
    <source>
        <dbReference type="Proteomes" id="UP001224775"/>
    </source>
</evidence>
<sequence>MAAYGLLLLITMLISSISAFSIKIVGLPGGKVESLPGMYVNSFRRWIAEEEEQSNNNDDNGEMNSCASNTIKIEPIAGAGISIDEGWVNPTSTADLFWPLDVKLQARPALNVMFKQGVLSYASPGLDVRVPHNDGSWRNYGMNSQPIARQWTSLEIAMEQMFHIESFILHKESTADDIKHTTLFDSMDIKNSMQKVATFIGEIDPLSPLNSGFHIVSFPLIDRFSDLPCPELTEDENEEIYKIVMLGTSEPFGSKLLDMDEDILTMSSTSALEVVVARTVKGKDSEYLPEPYKPLYIG</sequence>
<reference evidence="2" key="1">
    <citation type="submission" date="2023-06" db="EMBL/GenBank/DDBJ databases">
        <title>Survivors Of The Sea: Transcriptome response of Skeletonema marinoi to long-term dormancy.</title>
        <authorList>
            <person name="Pinder M.I.M."/>
            <person name="Kourtchenko O."/>
            <person name="Robertson E.K."/>
            <person name="Larsson T."/>
            <person name="Maumus F."/>
            <person name="Osuna-Cruz C.M."/>
            <person name="Vancaester E."/>
            <person name="Stenow R."/>
            <person name="Vandepoele K."/>
            <person name="Ploug H."/>
            <person name="Bruchert V."/>
            <person name="Godhe A."/>
            <person name="Topel M."/>
        </authorList>
    </citation>
    <scope>NUCLEOTIDE SEQUENCE</scope>
    <source>
        <strain evidence="2">R05AC</strain>
    </source>
</reference>
<keyword evidence="3" id="KW-1185">Reference proteome</keyword>
<feature type="signal peptide" evidence="1">
    <location>
        <begin position="1"/>
        <end position="19"/>
    </location>
</feature>
<dbReference type="AlphaFoldDB" id="A0AAD9DA42"/>
<gene>
    <name evidence="2" type="ORF">QTG54_010924</name>
</gene>
<evidence type="ECO:0000256" key="1">
    <source>
        <dbReference type="SAM" id="SignalP"/>
    </source>
</evidence>
<accession>A0AAD9DA42</accession>
<dbReference type="Proteomes" id="UP001224775">
    <property type="component" value="Unassembled WGS sequence"/>
</dbReference>
<organism evidence="2 3">
    <name type="scientific">Skeletonema marinoi</name>
    <dbReference type="NCBI Taxonomy" id="267567"/>
    <lineage>
        <taxon>Eukaryota</taxon>
        <taxon>Sar</taxon>
        <taxon>Stramenopiles</taxon>
        <taxon>Ochrophyta</taxon>
        <taxon>Bacillariophyta</taxon>
        <taxon>Coscinodiscophyceae</taxon>
        <taxon>Thalassiosirophycidae</taxon>
        <taxon>Thalassiosirales</taxon>
        <taxon>Skeletonemataceae</taxon>
        <taxon>Skeletonema</taxon>
        <taxon>Skeletonema marinoi-dohrnii complex</taxon>
    </lineage>
</organism>
<proteinExistence type="predicted"/>
<protein>
    <submittedName>
        <fullName evidence="2">Uncharacterized protein</fullName>
    </submittedName>
</protein>
<feature type="chain" id="PRO_5041938032" evidence="1">
    <location>
        <begin position="20"/>
        <end position="298"/>
    </location>
</feature>
<name>A0AAD9DA42_9STRA</name>
<keyword evidence="1" id="KW-0732">Signal</keyword>